<dbReference type="InterPro" id="IPR052016">
    <property type="entry name" value="Bact_Sigma-Reg"/>
</dbReference>
<evidence type="ECO:0000259" key="2">
    <source>
        <dbReference type="SMART" id="SM00065"/>
    </source>
</evidence>
<evidence type="ECO:0000259" key="3">
    <source>
        <dbReference type="SMART" id="SM00331"/>
    </source>
</evidence>
<dbReference type="SMART" id="SM00065">
    <property type="entry name" value="GAF"/>
    <property type="match status" value="1"/>
</dbReference>
<dbReference type="InterPro" id="IPR003018">
    <property type="entry name" value="GAF"/>
</dbReference>
<keyword evidence="5" id="KW-1185">Reference proteome</keyword>
<evidence type="ECO:0000256" key="1">
    <source>
        <dbReference type="ARBA" id="ARBA00022801"/>
    </source>
</evidence>
<feature type="domain" description="PPM-type phosphatase" evidence="3">
    <location>
        <begin position="217"/>
        <end position="426"/>
    </location>
</feature>
<dbReference type="SUPFAM" id="SSF81606">
    <property type="entry name" value="PP2C-like"/>
    <property type="match status" value="1"/>
</dbReference>
<dbReference type="EMBL" id="BAAATD010000015">
    <property type="protein sequence ID" value="GAA2630421.1"/>
    <property type="molecule type" value="Genomic_DNA"/>
</dbReference>
<evidence type="ECO:0000313" key="5">
    <source>
        <dbReference type="Proteomes" id="UP001501509"/>
    </source>
</evidence>
<dbReference type="CDD" id="cd16936">
    <property type="entry name" value="HATPase_RsbW-like"/>
    <property type="match status" value="1"/>
</dbReference>
<dbReference type="InterPro" id="IPR003594">
    <property type="entry name" value="HATPase_dom"/>
</dbReference>
<dbReference type="Pfam" id="PF13185">
    <property type="entry name" value="GAF_2"/>
    <property type="match status" value="1"/>
</dbReference>
<dbReference type="PANTHER" id="PTHR43156:SF2">
    <property type="entry name" value="STAGE II SPORULATION PROTEIN E"/>
    <property type="match status" value="1"/>
</dbReference>
<dbReference type="InterPro" id="IPR029016">
    <property type="entry name" value="GAF-like_dom_sf"/>
</dbReference>
<dbReference type="Gene3D" id="3.30.450.40">
    <property type="match status" value="1"/>
</dbReference>
<proteinExistence type="predicted"/>
<dbReference type="SUPFAM" id="SSF55874">
    <property type="entry name" value="ATPase domain of HSP90 chaperone/DNA topoisomerase II/histidine kinase"/>
    <property type="match status" value="1"/>
</dbReference>
<evidence type="ECO:0000313" key="4">
    <source>
        <dbReference type="EMBL" id="GAA2630421.1"/>
    </source>
</evidence>
<dbReference type="Pfam" id="PF13581">
    <property type="entry name" value="HATPase_c_2"/>
    <property type="match status" value="1"/>
</dbReference>
<dbReference type="InterPro" id="IPR001932">
    <property type="entry name" value="PPM-type_phosphatase-like_dom"/>
</dbReference>
<dbReference type="InterPro" id="IPR036890">
    <property type="entry name" value="HATPase_C_sf"/>
</dbReference>
<dbReference type="Pfam" id="PF07228">
    <property type="entry name" value="SpoIIE"/>
    <property type="match status" value="1"/>
</dbReference>
<keyword evidence="1" id="KW-0378">Hydrolase</keyword>
<gene>
    <name evidence="4" type="ORF">GCM10010411_80280</name>
</gene>
<accession>A0ABN3QMP6</accession>
<dbReference type="SUPFAM" id="SSF55781">
    <property type="entry name" value="GAF domain-like"/>
    <property type="match status" value="1"/>
</dbReference>
<dbReference type="Gene3D" id="3.60.40.10">
    <property type="entry name" value="PPM-type phosphatase domain"/>
    <property type="match status" value="1"/>
</dbReference>
<evidence type="ECO:0008006" key="6">
    <source>
        <dbReference type="Google" id="ProtNLM"/>
    </source>
</evidence>
<feature type="domain" description="GAF" evidence="2">
    <location>
        <begin position="22"/>
        <end position="196"/>
    </location>
</feature>
<organism evidence="4 5">
    <name type="scientific">Actinomadura fulvescens</name>
    <dbReference type="NCBI Taxonomy" id="46160"/>
    <lineage>
        <taxon>Bacteria</taxon>
        <taxon>Bacillati</taxon>
        <taxon>Actinomycetota</taxon>
        <taxon>Actinomycetes</taxon>
        <taxon>Streptosporangiales</taxon>
        <taxon>Thermomonosporaceae</taxon>
        <taxon>Actinomadura</taxon>
    </lineage>
</organism>
<dbReference type="SMART" id="SM00331">
    <property type="entry name" value="PP2C_SIG"/>
    <property type="match status" value="1"/>
</dbReference>
<dbReference type="InterPro" id="IPR036457">
    <property type="entry name" value="PPM-type-like_dom_sf"/>
</dbReference>
<sequence>MAVRERFMFLGEAGQRIGRSLDHLQASRALAEVLVPRLADFAAVELLERVATADCGPAPHVVDDTTLMRRVAVVHDGEPGRWDDAMPEGEASFLPDDSPFAEAMRTGRSVHVARAGREPARTTAAPFPLRESRPLVAGSTMLVVPLVARGRVLGTFELLRKADRSGFDDLDLALVEELARRAALCIDNGRLYRREAQMVQELQRSMLPTEAPRIAGARACFRYRPAGQAAQVGGDWFDAIPLPGCRLGIVIGDVMGYGVTSAAIMGQLRTAVRTLAAQDPRPDQLLRQLDDVAQRLGDDYVATCMYAVYDPVDRRCWIANAGHPPPVLVSPCGETTILRLPSGVPIGVGGQPFETVELSVEDGARLIFCTDGLLERRDRDVAEGLETLCDHLAGTSRSLDRTCDDVVDTLASRSPADDVALVAVALDGIPEDHVVAWALEAEPSMVPRARAQATAKLLDWGLPELVETVELLVSELVTNALVHGAGAIGMRLIKGSTLLCEVSDDGHELPYLCDADFTDESGRGIQLVSHLADRWGTQRTDLGKVVWFEHRLP</sequence>
<protein>
    <recommendedName>
        <fullName evidence="6">GAF domain-containing protein</fullName>
    </recommendedName>
</protein>
<comment type="caution">
    <text evidence="4">The sequence shown here is derived from an EMBL/GenBank/DDBJ whole genome shotgun (WGS) entry which is preliminary data.</text>
</comment>
<dbReference type="Proteomes" id="UP001501509">
    <property type="component" value="Unassembled WGS sequence"/>
</dbReference>
<dbReference type="Gene3D" id="3.30.565.10">
    <property type="entry name" value="Histidine kinase-like ATPase, C-terminal domain"/>
    <property type="match status" value="1"/>
</dbReference>
<reference evidence="4 5" key="1">
    <citation type="journal article" date="2019" name="Int. J. Syst. Evol. Microbiol.">
        <title>The Global Catalogue of Microorganisms (GCM) 10K type strain sequencing project: providing services to taxonomists for standard genome sequencing and annotation.</title>
        <authorList>
            <consortium name="The Broad Institute Genomics Platform"/>
            <consortium name="The Broad Institute Genome Sequencing Center for Infectious Disease"/>
            <person name="Wu L."/>
            <person name="Ma J."/>
        </authorList>
    </citation>
    <scope>NUCLEOTIDE SEQUENCE [LARGE SCALE GENOMIC DNA]</scope>
    <source>
        <strain evidence="4 5">JCM 6833</strain>
    </source>
</reference>
<name>A0ABN3QMP6_9ACTN</name>
<dbReference type="PANTHER" id="PTHR43156">
    <property type="entry name" value="STAGE II SPORULATION PROTEIN E-RELATED"/>
    <property type="match status" value="1"/>
</dbReference>